<dbReference type="AlphaFoldDB" id="A0AAJ0D6D0"/>
<sequence length="374" mass="42268">MATPTRLLRAQWLARTSLRSSTQRWQSTQSLFSNLEPEMKSRKISPIFDDLSPQPSYRLNTTLSDFLPSTAPPSTLPPTHPNPSILPIPHHLIYFEPTKRASSMLPDGTNPDQSPGDPFVRRMWAGGRVRYNHTNPFLLDGSRAVCAEFIRSVTAKGKEGQERIFVGIERRQATASSSEIEQLGAAQHDAQAKEDLEHRVRQRLWRDSEEDFGPCSVLETRNIVFMRSRTKEEAEVEGRKAKGKEMRPLAKAEWRETITPEAKLLFRFSALTFNAHAIHLDPEYCREVEGHRTLLFHGPLSYVFMITLLQQQLRKQGNEVVKNVEYRNLAPLYAHEPVTFCGAKTGEGKYEIWTETPEGGVAVKGSVVTEAGSS</sequence>
<dbReference type="GO" id="GO:0019171">
    <property type="term" value="F:(3R)-hydroxyacyl-[acyl-carrier-protein] dehydratase activity"/>
    <property type="evidence" value="ECO:0007669"/>
    <property type="project" value="TreeGrafter"/>
</dbReference>
<proteinExistence type="predicted"/>
<dbReference type="GO" id="GO:0005739">
    <property type="term" value="C:mitochondrion"/>
    <property type="evidence" value="ECO:0007669"/>
    <property type="project" value="TreeGrafter"/>
</dbReference>
<keyword evidence="2" id="KW-1185">Reference proteome</keyword>
<accession>A0AAJ0D6D0</accession>
<reference evidence="1" key="1">
    <citation type="submission" date="2023-04" db="EMBL/GenBank/DDBJ databases">
        <title>Black Yeasts Isolated from many extreme environments.</title>
        <authorList>
            <person name="Coleine C."/>
            <person name="Stajich J.E."/>
            <person name="Selbmann L."/>
        </authorList>
    </citation>
    <scope>NUCLEOTIDE SEQUENCE</scope>
    <source>
        <strain evidence="1">CCFEE 5312</strain>
    </source>
</reference>
<dbReference type="Gene3D" id="3.10.129.10">
    <property type="entry name" value="Hotdog Thioesterase"/>
    <property type="match status" value="1"/>
</dbReference>
<dbReference type="PANTHER" id="PTHR28152">
    <property type="entry name" value="HYDROXYACYL-THIOESTER DEHYDRATASE TYPE 2, MITOCHONDRIAL"/>
    <property type="match status" value="1"/>
</dbReference>
<evidence type="ECO:0000313" key="2">
    <source>
        <dbReference type="Proteomes" id="UP001271007"/>
    </source>
</evidence>
<protein>
    <submittedName>
        <fullName evidence="1">Uncharacterized protein</fullName>
    </submittedName>
</protein>
<dbReference type="EMBL" id="JAWDJX010000068">
    <property type="protein sequence ID" value="KAK3047126.1"/>
    <property type="molecule type" value="Genomic_DNA"/>
</dbReference>
<dbReference type="InterPro" id="IPR029069">
    <property type="entry name" value="HotDog_dom_sf"/>
</dbReference>
<gene>
    <name evidence="1" type="ORF">LTR09_011458</name>
</gene>
<organism evidence="1 2">
    <name type="scientific">Extremus antarcticus</name>
    <dbReference type="NCBI Taxonomy" id="702011"/>
    <lineage>
        <taxon>Eukaryota</taxon>
        <taxon>Fungi</taxon>
        <taxon>Dikarya</taxon>
        <taxon>Ascomycota</taxon>
        <taxon>Pezizomycotina</taxon>
        <taxon>Dothideomycetes</taxon>
        <taxon>Dothideomycetidae</taxon>
        <taxon>Mycosphaerellales</taxon>
        <taxon>Extremaceae</taxon>
        <taxon>Extremus</taxon>
    </lineage>
</organism>
<dbReference type="InterPro" id="IPR052741">
    <property type="entry name" value="Mitochondrial_HTD2"/>
</dbReference>
<dbReference type="SUPFAM" id="SSF54637">
    <property type="entry name" value="Thioesterase/thiol ester dehydrase-isomerase"/>
    <property type="match status" value="1"/>
</dbReference>
<evidence type="ECO:0000313" key="1">
    <source>
        <dbReference type="EMBL" id="KAK3047126.1"/>
    </source>
</evidence>
<name>A0AAJ0D6D0_9PEZI</name>
<dbReference type="Proteomes" id="UP001271007">
    <property type="component" value="Unassembled WGS sequence"/>
</dbReference>
<comment type="caution">
    <text evidence="1">The sequence shown here is derived from an EMBL/GenBank/DDBJ whole genome shotgun (WGS) entry which is preliminary data.</text>
</comment>
<dbReference type="PANTHER" id="PTHR28152:SF1">
    <property type="entry name" value="HYDROXYACYL-THIOESTER DEHYDRATASE TYPE 2, MITOCHONDRIAL"/>
    <property type="match status" value="1"/>
</dbReference>